<dbReference type="InterPro" id="IPR029069">
    <property type="entry name" value="HotDog_dom_sf"/>
</dbReference>
<evidence type="ECO:0000313" key="3">
    <source>
        <dbReference type="EMBL" id="CTQ45201.1"/>
    </source>
</evidence>
<comment type="similarity">
    <text evidence="1">Belongs to the 4-hydroxybenzoyl-CoA thioesterase family.</text>
</comment>
<evidence type="ECO:0000256" key="2">
    <source>
        <dbReference type="ARBA" id="ARBA00022801"/>
    </source>
</evidence>
<dbReference type="Pfam" id="PF13279">
    <property type="entry name" value="4HBT_2"/>
    <property type="match status" value="2"/>
</dbReference>
<gene>
    <name evidence="3" type="ORF">LAL4801_03649</name>
</gene>
<dbReference type="OrthoDB" id="7597365at2"/>
<organism evidence="3 4">
    <name type="scientific">Roseibium aggregatum</name>
    <dbReference type="NCBI Taxonomy" id="187304"/>
    <lineage>
        <taxon>Bacteria</taxon>
        <taxon>Pseudomonadati</taxon>
        <taxon>Pseudomonadota</taxon>
        <taxon>Alphaproteobacteria</taxon>
        <taxon>Hyphomicrobiales</taxon>
        <taxon>Stappiaceae</taxon>
        <taxon>Roseibium</taxon>
    </lineage>
</organism>
<sequence>MTIQATLFSFVNRWECDENDHLNVQFYFSRFEEADRQFRLMTGLSETVVGARRVRHVRYHKEMRTGDLITVHSSIAFDGPHMLTVIHEMRDAATGTLSATALDGYEPSASAAKTLRQRFRDFQTPMIAEAGPRGISAGPANARATLAALQSKGAQIVYRGTVLPRDIGPDGKADDRFALSCCTDGVAHVWQRTPMTHAYLTENGFGRVAVEMKLTWITPLKTGDAMLVVSGFTGVNPKTFSMRHHLFETRTNRLAAVLDVVALTMDLTRRVAVEQPDEAYQSINKMLID</sequence>
<keyword evidence="2" id="KW-0378">Hydrolase</keyword>
<evidence type="ECO:0000313" key="4">
    <source>
        <dbReference type="Proteomes" id="UP000048926"/>
    </source>
</evidence>
<dbReference type="SUPFAM" id="SSF54637">
    <property type="entry name" value="Thioesterase/thiol ester dehydrase-isomerase"/>
    <property type="match status" value="2"/>
</dbReference>
<reference evidence="4" key="1">
    <citation type="submission" date="2015-07" db="EMBL/GenBank/DDBJ databases">
        <authorList>
            <person name="Rodrigo-Torres Lidia"/>
            <person name="Arahal R.David."/>
        </authorList>
    </citation>
    <scope>NUCLEOTIDE SEQUENCE [LARGE SCALE GENOMIC DNA]</scope>
    <source>
        <strain evidence="4">CECT 4801</strain>
    </source>
</reference>
<proteinExistence type="inferred from homology"/>
<evidence type="ECO:0008006" key="5">
    <source>
        <dbReference type="Google" id="ProtNLM"/>
    </source>
</evidence>
<dbReference type="STRING" id="187304.B0E33_05100"/>
<accession>A0A0M6Y872</accession>
<dbReference type="RefSeq" id="WP_023001760.1">
    <property type="nucleotide sequence ID" value="NZ_CP045617.1"/>
</dbReference>
<dbReference type="PANTHER" id="PTHR31793">
    <property type="entry name" value="4-HYDROXYBENZOYL-COA THIOESTERASE FAMILY MEMBER"/>
    <property type="match status" value="1"/>
</dbReference>
<dbReference type="PANTHER" id="PTHR31793:SF27">
    <property type="entry name" value="NOVEL THIOESTERASE SUPERFAMILY DOMAIN AND SAPOSIN A-TYPE DOMAIN CONTAINING PROTEIN (0610012H03RIK)"/>
    <property type="match status" value="1"/>
</dbReference>
<evidence type="ECO:0000256" key="1">
    <source>
        <dbReference type="ARBA" id="ARBA00005953"/>
    </source>
</evidence>
<name>A0A0M6Y872_9HYPH</name>
<keyword evidence="4" id="KW-1185">Reference proteome</keyword>
<dbReference type="Gene3D" id="3.10.129.10">
    <property type="entry name" value="Hotdog Thioesterase"/>
    <property type="match status" value="2"/>
</dbReference>
<dbReference type="Proteomes" id="UP000048926">
    <property type="component" value="Unassembled WGS sequence"/>
</dbReference>
<dbReference type="EMBL" id="CXST01000002">
    <property type="protein sequence ID" value="CTQ45201.1"/>
    <property type="molecule type" value="Genomic_DNA"/>
</dbReference>
<dbReference type="AlphaFoldDB" id="A0A0M6Y872"/>
<dbReference type="GO" id="GO:0047617">
    <property type="term" value="F:fatty acyl-CoA hydrolase activity"/>
    <property type="evidence" value="ECO:0007669"/>
    <property type="project" value="TreeGrafter"/>
</dbReference>
<dbReference type="InterPro" id="IPR050563">
    <property type="entry name" value="4-hydroxybenzoyl-CoA_TE"/>
</dbReference>
<protein>
    <recommendedName>
        <fullName evidence="5">Acyl-CoA thioester hydrolase</fullName>
    </recommendedName>
</protein>